<accession>I0ICT5</accession>
<dbReference type="InterPro" id="IPR006311">
    <property type="entry name" value="TAT_signal"/>
</dbReference>
<dbReference type="Proteomes" id="UP000007881">
    <property type="component" value="Chromosome"/>
</dbReference>
<proteinExistence type="predicted"/>
<gene>
    <name evidence="2" type="ordered locus">PSMK_09140</name>
</gene>
<organism evidence="2 3">
    <name type="scientific">Phycisphaera mikurensis (strain NBRC 102666 / KCTC 22515 / FYK2301M01)</name>
    <dbReference type="NCBI Taxonomy" id="1142394"/>
    <lineage>
        <taxon>Bacteria</taxon>
        <taxon>Pseudomonadati</taxon>
        <taxon>Planctomycetota</taxon>
        <taxon>Phycisphaerae</taxon>
        <taxon>Phycisphaerales</taxon>
        <taxon>Phycisphaeraceae</taxon>
        <taxon>Phycisphaera</taxon>
    </lineage>
</organism>
<dbReference type="SUPFAM" id="SSF49344">
    <property type="entry name" value="CBD9-like"/>
    <property type="match status" value="1"/>
</dbReference>
<dbReference type="RefSeq" id="WP_014436293.1">
    <property type="nucleotide sequence ID" value="NC_017080.1"/>
</dbReference>
<dbReference type="OrthoDB" id="212350at2"/>
<dbReference type="eggNOG" id="ENOG503115E">
    <property type="taxonomic scope" value="Bacteria"/>
</dbReference>
<name>I0ICT5_PHYMF</name>
<evidence type="ECO:0000313" key="2">
    <source>
        <dbReference type="EMBL" id="BAM03073.1"/>
    </source>
</evidence>
<feature type="chain" id="PRO_5003628734" description="Carbohydrate-binding domain-containing protein" evidence="1">
    <location>
        <begin position="20"/>
        <end position="637"/>
    </location>
</feature>
<dbReference type="AlphaFoldDB" id="I0ICT5"/>
<keyword evidence="1" id="KW-0732">Signal</keyword>
<dbReference type="PROSITE" id="PS51318">
    <property type="entry name" value="TAT"/>
    <property type="match status" value="1"/>
</dbReference>
<dbReference type="Gene3D" id="2.60.40.1190">
    <property type="match status" value="1"/>
</dbReference>
<dbReference type="HOGENOM" id="CLU_435359_0_0_0"/>
<evidence type="ECO:0000313" key="3">
    <source>
        <dbReference type="Proteomes" id="UP000007881"/>
    </source>
</evidence>
<protein>
    <recommendedName>
        <fullName evidence="4">Carbohydrate-binding domain-containing protein</fullName>
    </recommendedName>
</protein>
<evidence type="ECO:0000256" key="1">
    <source>
        <dbReference type="SAM" id="SignalP"/>
    </source>
</evidence>
<evidence type="ECO:0008006" key="4">
    <source>
        <dbReference type="Google" id="ProtNLM"/>
    </source>
</evidence>
<keyword evidence="3" id="KW-1185">Reference proteome</keyword>
<dbReference type="EMBL" id="AP012338">
    <property type="protein sequence ID" value="BAM03073.1"/>
    <property type="molecule type" value="Genomic_DNA"/>
</dbReference>
<dbReference type="STRING" id="1142394.PSMK_09140"/>
<feature type="signal peptide" evidence="1">
    <location>
        <begin position="1"/>
        <end position="19"/>
    </location>
</feature>
<sequence length="637" mass="72129">MTSPRRSFLTAVFSVSLFAAIPLWPAATASAERSADAPDRPEPLLVKVGWDGGGPQKLLDNLDRVRDLPFDGHTFKLGFRLQNAFWKEAIPAEEFEPHRAAMRELMERDLGNARHNLVMIWCTAEAGWDWFDDDHWEAALANMRQLAELAAIGGCDLFWDPESYPALEAHFGQDAFWPFIYQDNPGHEEHSYEAYKERIFACGAGFARMLQEVDPEIDVLSMYGFGVFMDLLDEPDLSRMNQKIKERNYYNLLPAFLAGMLSEAHEGLEVFDGNEPAYYYRKAGDFYEDRHQLLTRGRRLLPETLRGEFPEHYRFSNAIYASDLYAADPEATDQYRAFFVQEMTREQQAEFLAHNVFYALHSSDRYAWFYTENDIDVYTGEVPDGMIEAIEDAKQHLREGRKYPKRISEVVAAASDAYEERARGLIARGEAVSVLAGDDLKVDGVADEEHWARAEAHAFRLPLPKEQGGYEVPMGTTLKVAHDGEHLHLLVRTEVGERSELKAPAGARDGDVWSGDDVEFAIQDPTDPDRFVLLMVDPEGVRYDAAVRPAQGEEDPEISNGYDPQWSFAMSFPDGAWQVEAAIPWEAIGGRPRNDQDLRLNACRSFTMQPGLNFASFSQVTTGFLDPEEFGTVKLGR</sequence>
<reference evidence="2 3" key="1">
    <citation type="submission" date="2012-02" db="EMBL/GenBank/DDBJ databases">
        <title>Complete genome sequence of Phycisphaera mikurensis NBRC 102666.</title>
        <authorList>
            <person name="Ankai A."/>
            <person name="Hosoyama A."/>
            <person name="Terui Y."/>
            <person name="Sekine M."/>
            <person name="Fukai R."/>
            <person name="Kato Y."/>
            <person name="Nakamura S."/>
            <person name="Yamada-Narita S."/>
            <person name="Kawakoshi A."/>
            <person name="Fukunaga Y."/>
            <person name="Yamazaki S."/>
            <person name="Fujita N."/>
        </authorList>
    </citation>
    <scope>NUCLEOTIDE SEQUENCE [LARGE SCALE GENOMIC DNA]</scope>
    <source>
        <strain evidence="3">NBRC 102666 / KCTC 22515 / FYK2301M01</strain>
    </source>
</reference>
<dbReference type="KEGG" id="phm:PSMK_09140"/>